<dbReference type="InterPro" id="IPR050900">
    <property type="entry name" value="Transposase_IS3/IS150/IS904"/>
</dbReference>
<dbReference type="Pfam" id="PF00665">
    <property type="entry name" value="rve"/>
    <property type="match status" value="1"/>
</dbReference>
<dbReference type="Gene3D" id="3.30.420.10">
    <property type="entry name" value="Ribonuclease H-like superfamily/Ribonuclease H"/>
    <property type="match status" value="1"/>
</dbReference>
<accession>A0A9D1EXF4</accession>
<dbReference type="Pfam" id="PF13276">
    <property type="entry name" value="HTH_21"/>
    <property type="match status" value="1"/>
</dbReference>
<gene>
    <name evidence="2" type="ORF">IAC10_01035</name>
</gene>
<dbReference type="InterPro" id="IPR048020">
    <property type="entry name" value="Transpos_IS3"/>
</dbReference>
<dbReference type="InterPro" id="IPR009057">
    <property type="entry name" value="Homeodomain-like_sf"/>
</dbReference>
<dbReference type="EMBL" id="DVIU01000022">
    <property type="protein sequence ID" value="HIS35202.1"/>
    <property type="molecule type" value="Genomic_DNA"/>
</dbReference>
<dbReference type="Gene3D" id="1.10.10.10">
    <property type="entry name" value="Winged helix-like DNA-binding domain superfamily/Winged helix DNA-binding domain"/>
    <property type="match status" value="1"/>
</dbReference>
<dbReference type="SUPFAM" id="SSF46689">
    <property type="entry name" value="Homeodomain-like"/>
    <property type="match status" value="1"/>
</dbReference>
<dbReference type="InterPro" id="IPR001584">
    <property type="entry name" value="Integrase_cat-core"/>
</dbReference>
<evidence type="ECO:0000259" key="1">
    <source>
        <dbReference type="PROSITE" id="PS50994"/>
    </source>
</evidence>
<evidence type="ECO:0000313" key="2">
    <source>
        <dbReference type="EMBL" id="HIS35202.1"/>
    </source>
</evidence>
<dbReference type="PANTHER" id="PTHR46889:SF5">
    <property type="entry name" value="INTEGRASE PROTEIN"/>
    <property type="match status" value="1"/>
</dbReference>
<reference evidence="2" key="2">
    <citation type="journal article" date="2021" name="PeerJ">
        <title>Extensive microbial diversity within the chicken gut microbiome revealed by metagenomics and culture.</title>
        <authorList>
            <person name="Gilroy R."/>
            <person name="Ravi A."/>
            <person name="Getino M."/>
            <person name="Pursley I."/>
            <person name="Horton D.L."/>
            <person name="Alikhan N.F."/>
            <person name="Baker D."/>
            <person name="Gharbi K."/>
            <person name="Hall N."/>
            <person name="Watson M."/>
            <person name="Adriaenssens E.M."/>
            <person name="Foster-Nyarko E."/>
            <person name="Jarju S."/>
            <person name="Secka A."/>
            <person name="Antonio M."/>
            <person name="Oren A."/>
            <person name="Chaudhuri R.R."/>
            <person name="La Ragione R."/>
            <person name="Hildebrand F."/>
            <person name="Pallen M.J."/>
        </authorList>
    </citation>
    <scope>NUCLEOTIDE SEQUENCE</scope>
    <source>
        <strain evidence="2">6276</strain>
    </source>
</reference>
<dbReference type="InterPro" id="IPR036397">
    <property type="entry name" value="RNaseH_sf"/>
</dbReference>
<dbReference type="NCBIfam" id="NF033516">
    <property type="entry name" value="transpos_IS3"/>
    <property type="match status" value="1"/>
</dbReference>
<dbReference type="InterPro" id="IPR036388">
    <property type="entry name" value="WH-like_DNA-bd_sf"/>
</dbReference>
<dbReference type="AlphaFoldDB" id="A0A9D1EXF4"/>
<dbReference type="GO" id="GO:0015074">
    <property type="term" value="P:DNA integration"/>
    <property type="evidence" value="ECO:0007669"/>
    <property type="project" value="InterPro"/>
</dbReference>
<proteinExistence type="predicted"/>
<dbReference type="Pfam" id="PF13333">
    <property type="entry name" value="rve_2"/>
    <property type="match status" value="1"/>
</dbReference>
<evidence type="ECO:0000313" key="3">
    <source>
        <dbReference type="Proteomes" id="UP000823928"/>
    </source>
</evidence>
<dbReference type="InterPro" id="IPR012337">
    <property type="entry name" value="RNaseH-like_sf"/>
</dbReference>
<organism evidence="2 3">
    <name type="scientific">Candidatus Scatousia excrementigallinarum</name>
    <dbReference type="NCBI Taxonomy" id="2840935"/>
    <lineage>
        <taxon>Bacteria</taxon>
        <taxon>Candidatus Scatousia</taxon>
    </lineage>
</organism>
<dbReference type="GO" id="GO:0003676">
    <property type="term" value="F:nucleic acid binding"/>
    <property type="evidence" value="ECO:0007669"/>
    <property type="project" value="InterPro"/>
</dbReference>
<dbReference type="Proteomes" id="UP000823928">
    <property type="component" value="Unassembled WGS sequence"/>
</dbReference>
<dbReference type="PROSITE" id="PS50994">
    <property type="entry name" value="INTEGRASE"/>
    <property type="match status" value="1"/>
</dbReference>
<comment type="caution">
    <text evidence="2">The sequence shown here is derived from an EMBL/GenBank/DDBJ whole genome shotgun (WGS) entry which is preliminary data.</text>
</comment>
<dbReference type="PANTHER" id="PTHR46889">
    <property type="entry name" value="TRANSPOSASE INSF FOR INSERTION SEQUENCE IS3B-RELATED"/>
    <property type="match status" value="1"/>
</dbReference>
<protein>
    <submittedName>
        <fullName evidence="2">IS3 family transposase</fullName>
    </submittedName>
</protein>
<sequence>MNKHPEDVKTSVVNRYLNGEQISKISHDMNISRTTVYTWVKQHNNSFNKGKAPNFRYLHDLEQKCERQQKMIEILKRSPYTPSAPLSKKYEVIKALSTEYNINTLCEALDVAKGGYYNHLLRNKNGNTKAARKQSEMTPIIEQIFHENNEVFGSSKIYATLKDRGYAISESTVAKIMHQNGLFSIRACAKTLYKQQLERKNNILQQQFHVSRPNEVWVSDVTYFSVFNRMYYICVIVDLYARKVIAHKISKHNSTQLTKATAKSAYELRKPTDTLLFHSDQGSNYTSIEFRKYLKSINITQSFSNPGMPYDNSVMESFFGSFKREALYRYHFKTEKDFFRGVDTYMAFYNERRPHSVLMNQTPSKFEANYYNIYKRNPDFQTEQ</sequence>
<reference evidence="2" key="1">
    <citation type="submission" date="2020-10" db="EMBL/GenBank/DDBJ databases">
        <authorList>
            <person name="Gilroy R."/>
        </authorList>
    </citation>
    <scope>NUCLEOTIDE SEQUENCE</scope>
    <source>
        <strain evidence="2">6276</strain>
    </source>
</reference>
<dbReference type="InterPro" id="IPR025948">
    <property type="entry name" value="HTH-like_dom"/>
</dbReference>
<name>A0A9D1EXF4_9BACT</name>
<feature type="domain" description="Integrase catalytic" evidence="1">
    <location>
        <begin position="209"/>
        <end position="371"/>
    </location>
</feature>
<dbReference type="SUPFAM" id="SSF53098">
    <property type="entry name" value="Ribonuclease H-like"/>
    <property type="match status" value="1"/>
</dbReference>